<organism evidence="13 14">
    <name type="scientific">Coilia grayii</name>
    <name type="common">Gray's grenadier anchovy</name>
    <dbReference type="NCBI Taxonomy" id="363190"/>
    <lineage>
        <taxon>Eukaryota</taxon>
        <taxon>Metazoa</taxon>
        <taxon>Chordata</taxon>
        <taxon>Craniata</taxon>
        <taxon>Vertebrata</taxon>
        <taxon>Euteleostomi</taxon>
        <taxon>Actinopterygii</taxon>
        <taxon>Neopterygii</taxon>
        <taxon>Teleostei</taxon>
        <taxon>Clupei</taxon>
        <taxon>Clupeiformes</taxon>
        <taxon>Clupeoidei</taxon>
        <taxon>Engraulidae</taxon>
        <taxon>Coilinae</taxon>
        <taxon>Coilia</taxon>
    </lineage>
</organism>
<dbReference type="PANTHER" id="PTHR23043:SF24">
    <property type="entry name" value="NEURONAL PAS DOMAIN-CONTAINING PROTEIN 4"/>
    <property type="match status" value="1"/>
</dbReference>
<gene>
    <name evidence="13" type="ORF">ACEWY4_009434</name>
</gene>
<dbReference type="GO" id="GO:0030154">
    <property type="term" value="P:cell differentiation"/>
    <property type="evidence" value="ECO:0007669"/>
    <property type="project" value="UniProtKB-KW"/>
</dbReference>
<feature type="compositionally biased region" description="Low complexity" evidence="10">
    <location>
        <begin position="430"/>
        <end position="439"/>
    </location>
</feature>
<evidence type="ECO:0000256" key="10">
    <source>
        <dbReference type="SAM" id="MobiDB-lite"/>
    </source>
</evidence>
<evidence type="ECO:0000256" key="9">
    <source>
        <dbReference type="ARBA" id="ARBA00023242"/>
    </source>
</evidence>
<evidence type="ECO:0000259" key="11">
    <source>
        <dbReference type="PROSITE" id="PS50112"/>
    </source>
</evidence>
<keyword evidence="2" id="KW-0677">Repeat</keyword>
<dbReference type="PROSITE" id="PS50112">
    <property type="entry name" value="PAS"/>
    <property type="match status" value="1"/>
</dbReference>
<reference evidence="13 14" key="1">
    <citation type="submission" date="2024-09" db="EMBL/GenBank/DDBJ databases">
        <title>A chromosome-level genome assembly of Gray's grenadier anchovy, Coilia grayii.</title>
        <authorList>
            <person name="Fu Z."/>
        </authorList>
    </citation>
    <scope>NUCLEOTIDE SEQUENCE [LARGE SCALE GENOMIC DNA]</scope>
    <source>
        <strain evidence="13">G4</strain>
        <tissue evidence="13">Muscle</tissue>
    </source>
</reference>
<dbReference type="Proteomes" id="UP001591681">
    <property type="component" value="Unassembled WGS sequence"/>
</dbReference>
<evidence type="ECO:0000256" key="6">
    <source>
        <dbReference type="ARBA" id="ARBA00023125"/>
    </source>
</evidence>
<dbReference type="InterPro" id="IPR056192">
    <property type="entry name" value="bHLH_NPAS4"/>
</dbReference>
<evidence type="ECO:0000256" key="7">
    <source>
        <dbReference type="ARBA" id="ARBA00023159"/>
    </source>
</evidence>
<feature type="region of interest" description="Disordered" evidence="10">
    <location>
        <begin position="369"/>
        <end position="445"/>
    </location>
</feature>
<dbReference type="Gene3D" id="3.30.450.20">
    <property type="entry name" value="PAS domain"/>
    <property type="match status" value="2"/>
</dbReference>
<keyword evidence="4" id="KW-0524">Neurogenesis</keyword>
<dbReference type="InterPro" id="IPR000014">
    <property type="entry name" value="PAS"/>
</dbReference>
<feature type="region of interest" description="Disordered" evidence="10">
    <location>
        <begin position="823"/>
        <end position="846"/>
    </location>
</feature>
<dbReference type="InterPro" id="IPR011598">
    <property type="entry name" value="bHLH_dom"/>
</dbReference>
<evidence type="ECO:0000256" key="3">
    <source>
        <dbReference type="ARBA" id="ARBA00022782"/>
    </source>
</evidence>
<dbReference type="InterPro" id="IPR035965">
    <property type="entry name" value="PAS-like_dom_sf"/>
</dbReference>
<feature type="domain" description="PAS" evidence="11">
    <location>
        <begin position="76"/>
        <end position="141"/>
    </location>
</feature>
<keyword evidence="5" id="KW-0805">Transcription regulation</keyword>
<evidence type="ECO:0000313" key="14">
    <source>
        <dbReference type="Proteomes" id="UP001591681"/>
    </source>
</evidence>
<protein>
    <recommendedName>
        <fullName evidence="15">Neuronal PAS domain-containing protein 4</fullName>
    </recommendedName>
</protein>
<evidence type="ECO:0000256" key="4">
    <source>
        <dbReference type="ARBA" id="ARBA00022902"/>
    </source>
</evidence>
<evidence type="ECO:0000256" key="2">
    <source>
        <dbReference type="ARBA" id="ARBA00022737"/>
    </source>
</evidence>
<dbReference type="GO" id="GO:0003677">
    <property type="term" value="F:DNA binding"/>
    <property type="evidence" value="ECO:0007669"/>
    <property type="project" value="UniProtKB-KW"/>
</dbReference>
<proteinExistence type="predicted"/>
<dbReference type="GO" id="GO:0005634">
    <property type="term" value="C:nucleus"/>
    <property type="evidence" value="ECO:0007669"/>
    <property type="project" value="UniProtKB-SubCell"/>
</dbReference>
<feature type="compositionally biased region" description="Polar residues" evidence="10">
    <location>
        <begin position="385"/>
        <end position="411"/>
    </location>
</feature>
<evidence type="ECO:0000256" key="8">
    <source>
        <dbReference type="ARBA" id="ARBA00023163"/>
    </source>
</evidence>
<sequence length="970" mass="105702">MYRSTKGASKARRDQINAEIRNLKELLPISDADKARLSYLHIMSLACMYTRKSVFFSQEMTITARDEESLSRSLLSLGELSELMNSLPAFLLLISSEGKLLYLSDNVTEHLGHSMVDLVAQSDSVYDIIDPNDHFILRSNLVPTTTTDTDRLFRCRFNTSKFMRRQGSGNKLTLVRARCLSLPSSASSYWSSNPVWMCSCSPLELRTAYPASPKNPLLTPPPDQSFFLACFHSRHARDMKLLDAQDSISVYLGYDVETLRSRSWYSLLHPRDLSHASAKHCALLREPGERRVEMVVQVEALGGSWVWLYMVLQMEMGDQPISCLNYVISESEACSVRQQLCMEQNQLALYLGGGGGGCGGAPYPYHESLGLSSQSDPLSSPDQVFTPSSSGLSAQSFDFNLPTSSQSSSDELGSAGPLDPHHHHHHHHQQQQQQQQPPHSSEGFTQLGEWGALTAPLQAKLEPSSSVSPPHSHLTPLHSLPSLALAMPNPQQKGELVCTPPYTPCLGAHSSFLFGDEQFGFDPSAIGASPTAVAGSAVPSAACSESQPLSGANLGLALPPQAARRKPQYEKLPLGHSSAEYTTMALPEIRGPLYVDVPHGHYPPPPDGLLTPDASPTKQPFPSAFFPQRGWEKEIEKLEISLLAQYISAVAEGFYDNPLHPKPDSRPQTLRAPTGPCQPHQSQSVPICELYPANMWAAVDFQPVPEEISLFEESIIVDGSPQNRSTSSSPTHLLTSLSTSTSTSSCCSMECSPPAPESWTSPCQSQGAQSPIGEYHFSSVQSARSNHPVGGGPVGAGLGEEGVGFSGRSMEVELLEAAMLPTSQSSSIPAAPGSALPPPTSADASLPLPVPGPSCAQSLLEELVAMETVFGAGASMAPTVGQHSELYQLPHRTSPHGIYPGEHTHLSECTYTCYTYIHTYIHTYIYTYIHTCVHTHTHTHTHEDAHTHIKTHTHTHIHTYIIYTCNFIFI</sequence>
<dbReference type="Pfam" id="PF14598">
    <property type="entry name" value="PAS_11"/>
    <property type="match status" value="1"/>
</dbReference>
<keyword evidence="8" id="KW-0804">Transcription</keyword>
<comment type="subcellular location">
    <subcellularLocation>
        <location evidence="1">Nucleus</location>
    </subcellularLocation>
</comment>
<dbReference type="PROSITE" id="PS50888">
    <property type="entry name" value="BHLH"/>
    <property type="match status" value="1"/>
</dbReference>
<keyword evidence="3" id="KW-0221">Differentiation</keyword>
<evidence type="ECO:0000313" key="13">
    <source>
        <dbReference type="EMBL" id="KAL2094715.1"/>
    </source>
</evidence>
<evidence type="ECO:0008006" key="15">
    <source>
        <dbReference type="Google" id="ProtNLM"/>
    </source>
</evidence>
<feature type="region of interest" description="Disordered" evidence="10">
    <location>
        <begin position="658"/>
        <end position="680"/>
    </location>
</feature>
<dbReference type="CDD" id="cd00130">
    <property type="entry name" value="PAS"/>
    <property type="match status" value="1"/>
</dbReference>
<comment type="caution">
    <text evidence="13">The sequence shown here is derived from an EMBL/GenBank/DDBJ whole genome shotgun (WGS) entry which is preliminary data.</text>
</comment>
<feature type="domain" description="BHLH" evidence="12">
    <location>
        <begin position="1"/>
        <end position="53"/>
    </location>
</feature>
<dbReference type="SUPFAM" id="SSF55785">
    <property type="entry name" value="PYP-like sensor domain (PAS domain)"/>
    <property type="match status" value="2"/>
</dbReference>
<keyword evidence="14" id="KW-1185">Reference proteome</keyword>
<keyword evidence="6" id="KW-0238">DNA-binding</keyword>
<evidence type="ECO:0000256" key="5">
    <source>
        <dbReference type="ARBA" id="ARBA00023015"/>
    </source>
</evidence>
<name>A0ABD1K6E3_9TELE</name>
<feature type="compositionally biased region" description="Low complexity" evidence="10">
    <location>
        <begin position="371"/>
        <end position="383"/>
    </location>
</feature>
<dbReference type="PANTHER" id="PTHR23043">
    <property type="entry name" value="HYPOXIA-INDUCIBLE FACTOR 1 ALPHA"/>
    <property type="match status" value="1"/>
</dbReference>
<accession>A0ABD1K6E3</accession>
<dbReference type="EMBL" id="JBHFQA010000008">
    <property type="protein sequence ID" value="KAL2094715.1"/>
    <property type="molecule type" value="Genomic_DNA"/>
</dbReference>
<dbReference type="CDD" id="cd19697">
    <property type="entry name" value="bHLH-PAS_NPAS4_PASD10"/>
    <property type="match status" value="1"/>
</dbReference>
<evidence type="ECO:0000259" key="12">
    <source>
        <dbReference type="PROSITE" id="PS50888"/>
    </source>
</evidence>
<keyword evidence="9" id="KW-0539">Nucleus</keyword>
<dbReference type="Pfam" id="PF23183">
    <property type="entry name" value="bHLH_NPAS4"/>
    <property type="match status" value="1"/>
</dbReference>
<dbReference type="GO" id="GO:0007399">
    <property type="term" value="P:nervous system development"/>
    <property type="evidence" value="ECO:0007669"/>
    <property type="project" value="UniProtKB-KW"/>
</dbReference>
<evidence type="ECO:0000256" key="1">
    <source>
        <dbReference type="ARBA" id="ARBA00004123"/>
    </source>
</evidence>
<dbReference type="AlphaFoldDB" id="A0ABD1K6E3"/>
<keyword evidence="7" id="KW-0010">Activator</keyword>
<dbReference type="SMART" id="SM00091">
    <property type="entry name" value="PAS"/>
    <property type="match status" value="2"/>
</dbReference>